<evidence type="ECO:0000256" key="5">
    <source>
        <dbReference type="HAMAP-Rule" id="MF_01080"/>
    </source>
</evidence>
<sequence>MTQSFNSEVNGWVNIYKHENVTSAGIIRELKKIFKKNKIGHAGTLDPMATGILPIAIGEATKTVQYLHQKNKTYIFNIIFGETKDTDDRTGVTQKTSNRVPSSKSIEEFLTKYTGIVEQMPPIYSAKKINGRRAYSIARSGGFPLLKPKNVEIYNIKKVKEINKKEFVFSVTCGTGTYVRSIARDLGNALDVCCHVSKIDRIEYGPFNLKNILSIDRLMQLNRDIDSLRSVVKPIDTVLDDILAVNVSNQEACKLKNGLSIHYKDIDKKSSSGKVYTIYSGSIIAICNIEGDFLKPVRVFNL</sequence>
<dbReference type="GO" id="GO:0160148">
    <property type="term" value="F:tRNA pseudouridine(55) synthase activity"/>
    <property type="evidence" value="ECO:0007669"/>
    <property type="project" value="UniProtKB-EC"/>
</dbReference>
<comment type="similarity">
    <text evidence="2 5">Belongs to the pseudouridine synthase TruB family. Type 1 subfamily.</text>
</comment>
<accession>A0A368DKZ6</accession>
<evidence type="ECO:0000256" key="1">
    <source>
        <dbReference type="ARBA" id="ARBA00000385"/>
    </source>
</evidence>
<comment type="catalytic activity">
    <reaction evidence="1 5">
        <text>uridine(55) in tRNA = pseudouridine(55) in tRNA</text>
        <dbReference type="Rhea" id="RHEA:42532"/>
        <dbReference type="Rhea" id="RHEA-COMP:10101"/>
        <dbReference type="Rhea" id="RHEA-COMP:10102"/>
        <dbReference type="ChEBI" id="CHEBI:65314"/>
        <dbReference type="ChEBI" id="CHEBI:65315"/>
        <dbReference type="EC" id="5.4.99.25"/>
    </reaction>
</comment>
<evidence type="ECO:0000256" key="3">
    <source>
        <dbReference type="ARBA" id="ARBA00022694"/>
    </source>
</evidence>
<proteinExistence type="inferred from homology"/>
<name>A0A368DKZ6_9PROT</name>
<feature type="domain" description="Pseudouridine synthase II N-terminal" evidence="6">
    <location>
        <begin position="31"/>
        <end position="179"/>
    </location>
</feature>
<dbReference type="Gene3D" id="3.30.2350.10">
    <property type="entry name" value="Pseudouridine synthase"/>
    <property type="match status" value="1"/>
</dbReference>
<comment type="caution">
    <text evidence="8">The sequence shown here is derived from an EMBL/GenBank/DDBJ whole genome shotgun (WGS) entry which is preliminary data.</text>
</comment>
<dbReference type="InterPro" id="IPR032819">
    <property type="entry name" value="TruB_C"/>
</dbReference>
<evidence type="ECO:0000313" key="8">
    <source>
        <dbReference type="EMBL" id="RCL71865.1"/>
    </source>
</evidence>
<dbReference type="Pfam" id="PF01509">
    <property type="entry name" value="TruB_N"/>
    <property type="match status" value="1"/>
</dbReference>
<dbReference type="EMBL" id="QOQD01000019">
    <property type="protein sequence ID" value="RCL71865.1"/>
    <property type="molecule type" value="Genomic_DNA"/>
</dbReference>
<dbReference type="InterPro" id="IPR020103">
    <property type="entry name" value="PsdUridine_synth_cat_dom_sf"/>
</dbReference>
<dbReference type="InterPro" id="IPR014780">
    <property type="entry name" value="tRNA_psdUridine_synth_TruB"/>
</dbReference>
<evidence type="ECO:0000256" key="4">
    <source>
        <dbReference type="ARBA" id="ARBA00023235"/>
    </source>
</evidence>
<comment type="function">
    <text evidence="5">Responsible for synthesis of pseudouridine from uracil-55 in the psi GC loop of transfer RNAs.</text>
</comment>
<dbReference type="SUPFAM" id="SSF55120">
    <property type="entry name" value="Pseudouridine synthase"/>
    <property type="match status" value="1"/>
</dbReference>
<reference evidence="8 9" key="1">
    <citation type="journal article" date="2018" name="Microbiome">
        <title>Fine metagenomic profile of the Mediterranean stratified and mixed water columns revealed by assembly and recruitment.</title>
        <authorList>
            <person name="Haro-Moreno J.M."/>
            <person name="Lopez-Perez M."/>
            <person name="De La Torre J.R."/>
            <person name="Picazo A."/>
            <person name="Camacho A."/>
            <person name="Rodriguez-Valera F."/>
        </authorList>
    </citation>
    <scope>NUCLEOTIDE SEQUENCE [LARGE SCALE GENOMIC DNA]</scope>
    <source>
        <strain evidence="8">MED-G57</strain>
    </source>
</reference>
<dbReference type="HAMAP" id="MF_01080">
    <property type="entry name" value="TruB_bact"/>
    <property type="match status" value="1"/>
</dbReference>
<dbReference type="CDD" id="cd02573">
    <property type="entry name" value="PseudoU_synth_EcTruB"/>
    <property type="match status" value="1"/>
</dbReference>
<evidence type="ECO:0000256" key="2">
    <source>
        <dbReference type="ARBA" id="ARBA00005642"/>
    </source>
</evidence>
<feature type="domain" description="tRNA pseudouridylate synthase B C-terminal" evidence="7">
    <location>
        <begin position="180"/>
        <end position="239"/>
    </location>
</feature>
<evidence type="ECO:0000313" key="9">
    <source>
        <dbReference type="Proteomes" id="UP000253570"/>
    </source>
</evidence>
<dbReference type="GO" id="GO:0003723">
    <property type="term" value="F:RNA binding"/>
    <property type="evidence" value="ECO:0007669"/>
    <property type="project" value="InterPro"/>
</dbReference>
<dbReference type="InterPro" id="IPR002501">
    <property type="entry name" value="PsdUridine_synth_N"/>
</dbReference>
<feature type="active site" description="Nucleophile" evidence="5">
    <location>
        <position position="46"/>
    </location>
</feature>
<evidence type="ECO:0000259" key="7">
    <source>
        <dbReference type="Pfam" id="PF16198"/>
    </source>
</evidence>
<gene>
    <name evidence="5 8" type="primary">truB</name>
    <name evidence="8" type="ORF">DBW71_06145</name>
</gene>
<evidence type="ECO:0000259" key="6">
    <source>
        <dbReference type="Pfam" id="PF01509"/>
    </source>
</evidence>
<dbReference type="GO" id="GO:0031119">
    <property type="term" value="P:tRNA pseudouridine synthesis"/>
    <property type="evidence" value="ECO:0007669"/>
    <property type="project" value="UniProtKB-UniRule"/>
</dbReference>
<dbReference type="PANTHER" id="PTHR13767">
    <property type="entry name" value="TRNA-PSEUDOURIDINE SYNTHASE"/>
    <property type="match status" value="1"/>
</dbReference>
<protein>
    <recommendedName>
        <fullName evidence="5">tRNA pseudouridine synthase B</fullName>
        <ecNumber evidence="5">5.4.99.25</ecNumber>
    </recommendedName>
    <alternativeName>
        <fullName evidence="5">tRNA pseudouridine(55) synthase</fullName>
        <shortName evidence="5">Psi55 synthase</shortName>
    </alternativeName>
    <alternativeName>
        <fullName evidence="5">tRNA pseudouridylate synthase</fullName>
    </alternativeName>
    <alternativeName>
        <fullName evidence="5">tRNA-uridine isomerase</fullName>
    </alternativeName>
</protein>
<dbReference type="GO" id="GO:1990481">
    <property type="term" value="P:mRNA pseudouridine synthesis"/>
    <property type="evidence" value="ECO:0007669"/>
    <property type="project" value="TreeGrafter"/>
</dbReference>
<dbReference type="NCBIfam" id="TIGR00431">
    <property type="entry name" value="TruB"/>
    <property type="match status" value="1"/>
</dbReference>
<dbReference type="Pfam" id="PF16198">
    <property type="entry name" value="TruB_C_2"/>
    <property type="match status" value="1"/>
</dbReference>
<dbReference type="PANTHER" id="PTHR13767:SF2">
    <property type="entry name" value="PSEUDOURIDYLATE SYNTHASE TRUB1"/>
    <property type="match status" value="1"/>
</dbReference>
<dbReference type="Proteomes" id="UP000253570">
    <property type="component" value="Unassembled WGS sequence"/>
</dbReference>
<keyword evidence="4 5" id="KW-0413">Isomerase</keyword>
<dbReference type="EC" id="5.4.99.25" evidence="5"/>
<organism evidence="8 9">
    <name type="scientific">PS1 clade bacterium</name>
    <dbReference type="NCBI Taxonomy" id="2175152"/>
    <lineage>
        <taxon>Bacteria</taxon>
        <taxon>Pseudomonadati</taxon>
        <taxon>Pseudomonadota</taxon>
        <taxon>Alphaproteobacteria</taxon>
        <taxon>PS1 clade</taxon>
    </lineage>
</organism>
<dbReference type="AlphaFoldDB" id="A0A368DKZ6"/>
<keyword evidence="3 5" id="KW-0819">tRNA processing</keyword>